<keyword evidence="1" id="KW-0812">Transmembrane</keyword>
<gene>
    <name evidence="2" type="ORF">NG799_05160</name>
</gene>
<reference evidence="2 3" key="1">
    <citation type="journal article" date="2022" name="Front. Microbiol.">
        <title>High genomic differentiation and limited gene flow indicate recent cryptic speciation within the genus Laspinema (cyanobacteria).</title>
        <authorList>
            <person name="Stanojkovic A."/>
            <person name="Skoupy S."/>
            <person name="Skaloud P."/>
            <person name="Dvorak P."/>
        </authorList>
    </citation>
    <scope>NUCLEOTIDE SEQUENCE [LARGE SCALE GENOMIC DNA]</scope>
    <source>
        <strain evidence="2 3">D2a</strain>
    </source>
</reference>
<sequence length="144" mass="16054">MISPAPEKPKYWPDFPQNIELKIPENPKRMAPIQELVILSENNKIIAIGVIFVAQVIAIKLIIAMDNPTNKIELLNFNLLKTGLIVLIIYPIAIISMMGNVDKPSLDKLKINQVIDSAETTVIIPDKDATRIPDMASARLARFV</sequence>
<dbReference type="RefSeq" id="WP_368005406.1">
    <property type="nucleotide sequence ID" value="NZ_JAMXFF010000005.1"/>
</dbReference>
<evidence type="ECO:0000313" key="2">
    <source>
        <dbReference type="EMBL" id="MCT7965723.1"/>
    </source>
</evidence>
<dbReference type="EMBL" id="JAMXFF010000005">
    <property type="protein sequence ID" value="MCT7965723.1"/>
    <property type="molecule type" value="Genomic_DNA"/>
</dbReference>
<accession>A0ABT2MLX3</accession>
<organism evidence="2 3">
    <name type="scientific">Laspinema palackyanum D2a</name>
    <dbReference type="NCBI Taxonomy" id="2953684"/>
    <lineage>
        <taxon>Bacteria</taxon>
        <taxon>Bacillati</taxon>
        <taxon>Cyanobacteriota</taxon>
        <taxon>Cyanophyceae</taxon>
        <taxon>Oscillatoriophycideae</taxon>
        <taxon>Oscillatoriales</taxon>
        <taxon>Laspinemataceae</taxon>
        <taxon>Laspinema</taxon>
        <taxon>Laspinema palackyanum</taxon>
    </lineage>
</organism>
<keyword evidence="1" id="KW-0472">Membrane</keyword>
<dbReference type="Proteomes" id="UP001525890">
    <property type="component" value="Unassembled WGS sequence"/>
</dbReference>
<comment type="caution">
    <text evidence="2">The sequence shown here is derived from an EMBL/GenBank/DDBJ whole genome shotgun (WGS) entry which is preliminary data.</text>
</comment>
<evidence type="ECO:0000313" key="3">
    <source>
        <dbReference type="Proteomes" id="UP001525890"/>
    </source>
</evidence>
<feature type="transmembrane region" description="Helical" evidence="1">
    <location>
        <begin position="83"/>
        <end position="101"/>
    </location>
</feature>
<keyword evidence="1" id="KW-1133">Transmembrane helix</keyword>
<proteinExistence type="predicted"/>
<name>A0ABT2MLX3_9CYAN</name>
<feature type="transmembrane region" description="Helical" evidence="1">
    <location>
        <begin position="45"/>
        <end position="63"/>
    </location>
</feature>
<keyword evidence="3" id="KW-1185">Reference proteome</keyword>
<evidence type="ECO:0000256" key="1">
    <source>
        <dbReference type="SAM" id="Phobius"/>
    </source>
</evidence>
<protein>
    <submittedName>
        <fullName evidence="2">Uncharacterized protein</fullName>
    </submittedName>
</protein>